<dbReference type="Proteomes" id="UP001152533">
    <property type="component" value="Unassembled WGS sequence"/>
</dbReference>
<protein>
    <recommendedName>
        <fullName evidence="10">FAD-binding PCMH-type domain-containing protein</fullName>
    </recommendedName>
</protein>
<keyword evidence="5" id="KW-0560">Oxidoreductase</keyword>
<keyword evidence="7" id="KW-0175">Coiled coil</keyword>
<comment type="subcellular location">
    <subcellularLocation>
        <location evidence="1">Membrane</location>
        <topology evidence="1">Multi-pass membrane protein</topology>
    </subcellularLocation>
</comment>
<evidence type="ECO:0000256" key="3">
    <source>
        <dbReference type="ARBA" id="ARBA00022692"/>
    </source>
</evidence>
<name>A0A9W4RVI1_9PEZI</name>
<feature type="chain" id="PRO_5040863415" description="FAD-binding PCMH-type domain-containing protein" evidence="9">
    <location>
        <begin position="23"/>
        <end position="1127"/>
    </location>
</feature>
<sequence length="1127" mass="127799">MTTRTMKLPALFLLGIAGIISAEGRCKVYPGDNAWPSDEAWAELNRRVDNRLLKPCPQAAACYPGLEYDAARCATMSANWTNSYTHLDDPIEMFSPVYQGLTCLPPNIYDSGNCTMGGFPWYVINASTPEHIQEGVKFAKETGIRLVVKNTGHDFSGKSGGGQSLSIWTHYLKDVEYIPEIVDEVEGYSGPAFKCGTGVQAFEIYRIAHEHGKVVVGGEGQTVGVMGGYIQGGGHSPLSSIYGTGADQALAFEVVTADGRFITADHTQNSDLFWALRGGGGSTFGIASSVTVKAFPDVPTTAAGFKFSTADGLSNDTFWSGVRSYFDHFIDNADNGTYSYFIMLPNNPSPGNFLFQMTPFFAPNKTAEVVESLLNPWFTELRELGIDFDPNITEYASFYPAWKDFFPLEVVEKVNVQSGSRLFPRKNFESEDLRQATFDAIRTSLEINHVFVGFNIKATSPDNPDNAVNPAWRENILFALQSVRWSVNATADQILEARNGFTFGDMQRWRDVSPGAGSYLAESDRMEPNFQQSFYGDEKYPRLLELKKKWDPEDVFYAATAVGSEFWTIETADGLPHENGRLCRVGLDALEANYQFKSFSWIYARANTDVRVEEESTDNMKSIVENVTSTALNYTGGMESIVENITSIAKNITSKASNYTHDEVQRMLTEQYAANMSQRSYRPPTATNYTGWHAWVWPALVYLIGLTCGVVAVNCKEKYRLPSVLAFCATGIEILRYVSGINMNYAVKDTLLKGIIIQCMGAVVMVLREGFVLTEEQKRLPWPQRARATYKIAWNGRFINTARQAPVYHLIKDQDKERQVPSAVIEKRKELAERKAQKATTENDRKDNEVAPVTDTANNQVAVEIWKRFSTHALKIWRNYRLRRMLEMVCRILLIIIVDNAKDIVIDRYLGFVWTDIEDHKSAIIRRFLRGDHIEPREFWVRVYFAFESIWAAYNWYNRAHLLCALFFVGLGIDEPEEWPPMFGDIRQAWNIRRFWSKYFDRLIYRTVCGTGEMMMQAVGLGRGPFMGKKRWLLNCLVFTISGFFHAYTDYLAGITCGFWWEVFSWVANFVIIAFETLFLHYLKTYCPRVYHALSGKIGKTIGFIWGFSWVWWVTPKSQFVTLRCIP</sequence>
<evidence type="ECO:0000313" key="11">
    <source>
        <dbReference type="EMBL" id="CAI0648355.1"/>
    </source>
</evidence>
<dbReference type="PANTHER" id="PTHR13878">
    <property type="entry name" value="GULONOLACTONE OXIDASE"/>
    <property type="match status" value="1"/>
</dbReference>
<evidence type="ECO:0000259" key="10">
    <source>
        <dbReference type="PROSITE" id="PS51387"/>
    </source>
</evidence>
<dbReference type="InterPro" id="IPR032805">
    <property type="entry name" value="Wax_synthase_dom"/>
</dbReference>
<feature type="domain" description="FAD-binding PCMH-type" evidence="10">
    <location>
        <begin position="116"/>
        <end position="297"/>
    </location>
</feature>
<accession>A0A9W4RVI1</accession>
<keyword evidence="12" id="KW-1185">Reference proteome</keyword>
<evidence type="ECO:0000256" key="7">
    <source>
        <dbReference type="SAM" id="Coils"/>
    </source>
</evidence>
<proteinExistence type="inferred from homology"/>
<evidence type="ECO:0000256" key="4">
    <source>
        <dbReference type="ARBA" id="ARBA00022989"/>
    </source>
</evidence>
<dbReference type="PANTHER" id="PTHR13878:SF91">
    <property type="entry name" value="FAD BINDING DOMAIN PROTEIN (AFU_ORTHOLOGUE AFUA_6G12070)-RELATED"/>
    <property type="match status" value="1"/>
</dbReference>
<evidence type="ECO:0000313" key="12">
    <source>
        <dbReference type="Proteomes" id="UP001152533"/>
    </source>
</evidence>
<keyword evidence="4 8" id="KW-1133">Transmembrane helix</keyword>
<comment type="similarity">
    <text evidence="2">Belongs to the oxygen-dependent FAD-linked oxidoreductase family.</text>
</comment>
<keyword evidence="6 8" id="KW-0472">Membrane</keyword>
<keyword evidence="3 8" id="KW-0812">Transmembrane</keyword>
<dbReference type="AlphaFoldDB" id="A0A9W4RVI1"/>
<gene>
    <name evidence="11" type="ORF">CGXH109_LOCUS74907</name>
</gene>
<comment type="caution">
    <text evidence="11">The sequence shown here is derived from an EMBL/GenBank/DDBJ whole genome shotgun (WGS) entry which is preliminary data.</text>
</comment>
<reference evidence="11" key="1">
    <citation type="submission" date="2022-08" db="EMBL/GenBank/DDBJ databases">
        <authorList>
            <person name="Giroux E."/>
            <person name="Giroux E."/>
        </authorList>
    </citation>
    <scope>NUCLEOTIDE SEQUENCE</scope>
    <source>
        <strain evidence="11">H1091258</strain>
    </source>
</reference>
<dbReference type="Pfam" id="PF01565">
    <property type="entry name" value="FAD_binding_4"/>
    <property type="match status" value="1"/>
</dbReference>
<dbReference type="InterPro" id="IPR016166">
    <property type="entry name" value="FAD-bd_PCMH"/>
</dbReference>
<evidence type="ECO:0000256" key="6">
    <source>
        <dbReference type="ARBA" id="ARBA00023136"/>
    </source>
</evidence>
<dbReference type="InterPro" id="IPR012951">
    <property type="entry name" value="BBE"/>
</dbReference>
<dbReference type="PROSITE" id="PS51387">
    <property type="entry name" value="FAD_PCMH"/>
    <property type="match status" value="1"/>
</dbReference>
<dbReference type="InterPro" id="IPR006094">
    <property type="entry name" value="Oxid_FAD_bind_N"/>
</dbReference>
<dbReference type="Pfam" id="PF08031">
    <property type="entry name" value="BBE"/>
    <property type="match status" value="1"/>
</dbReference>
<feature type="transmembrane region" description="Helical" evidence="8">
    <location>
        <begin position="1090"/>
        <end position="1113"/>
    </location>
</feature>
<dbReference type="InterPro" id="IPR016169">
    <property type="entry name" value="FAD-bd_PCMH_sub2"/>
</dbReference>
<dbReference type="InterPro" id="IPR036318">
    <property type="entry name" value="FAD-bd_PCMH-like_sf"/>
</dbReference>
<dbReference type="GO" id="GO:0016491">
    <property type="term" value="F:oxidoreductase activity"/>
    <property type="evidence" value="ECO:0007669"/>
    <property type="project" value="UniProtKB-KW"/>
</dbReference>
<evidence type="ECO:0000256" key="1">
    <source>
        <dbReference type="ARBA" id="ARBA00004141"/>
    </source>
</evidence>
<feature type="coiled-coil region" evidence="7">
    <location>
        <begin position="822"/>
        <end position="849"/>
    </location>
</feature>
<dbReference type="GO" id="GO:0016020">
    <property type="term" value="C:membrane"/>
    <property type="evidence" value="ECO:0007669"/>
    <property type="project" value="UniProtKB-SubCell"/>
</dbReference>
<dbReference type="SUPFAM" id="SSF56176">
    <property type="entry name" value="FAD-binding/transporter-associated domain-like"/>
    <property type="match status" value="1"/>
</dbReference>
<feature type="transmembrane region" description="Helical" evidence="8">
    <location>
        <begin position="1063"/>
        <end position="1083"/>
    </location>
</feature>
<dbReference type="InterPro" id="IPR050432">
    <property type="entry name" value="FAD-linked_Oxidoreductases_BP"/>
</dbReference>
<dbReference type="Pfam" id="PF13813">
    <property type="entry name" value="MBOAT_2"/>
    <property type="match status" value="1"/>
</dbReference>
<feature type="signal peptide" evidence="9">
    <location>
        <begin position="1"/>
        <end position="22"/>
    </location>
</feature>
<evidence type="ECO:0000256" key="9">
    <source>
        <dbReference type="SAM" id="SignalP"/>
    </source>
</evidence>
<dbReference type="EMBL" id="CAMGZC010000545">
    <property type="protein sequence ID" value="CAI0648355.1"/>
    <property type="molecule type" value="Genomic_DNA"/>
</dbReference>
<organism evidence="11 12">
    <name type="scientific">Colletotrichum noveboracense</name>
    <dbReference type="NCBI Taxonomy" id="2664923"/>
    <lineage>
        <taxon>Eukaryota</taxon>
        <taxon>Fungi</taxon>
        <taxon>Dikarya</taxon>
        <taxon>Ascomycota</taxon>
        <taxon>Pezizomycotina</taxon>
        <taxon>Sordariomycetes</taxon>
        <taxon>Hypocreomycetidae</taxon>
        <taxon>Glomerellales</taxon>
        <taxon>Glomerellaceae</taxon>
        <taxon>Colletotrichum</taxon>
        <taxon>Colletotrichum gloeosporioides species complex</taxon>
    </lineage>
</organism>
<dbReference type="GO" id="GO:0071949">
    <property type="term" value="F:FAD binding"/>
    <property type="evidence" value="ECO:0007669"/>
    <property type="project" value="InterPro"/>
</dbReference>
<keyword evidence="9" id="KW-0732">Signal</keyword>
<evidence type="ECO:0000256" key="8">
    <source>
        <dbReference type="SAM" id="Phobius"/>
    </source>
</evidence>
<dbReference type="Gene3D" id="3.30.465.10">
    <property type="match status" value="2"/>
</dbReference>
<feature type="transmembrane region" description="Helical" evidence="8">
    <location>
        <begin position="1032"/>
        <end position="1051"/>
    </location>
</feature>
<evidence type="ECO:0000256" key="2">
    <source>
        <dbReference type="ARBA" id="ARBA00005466"/>
    </source>
</evidence>
<feature type="transmembrane region" description="Helical" evidence="8">
    <location>
        <begin position="692"/>
        <end position="714"/>
    </location>
</feature>
<evidence type="ECO:0000256" key="5">
    <source>
        <dbReference type="ARBA" id="ARBA00023002"/>
    </source>
</evidence>